<protein>
    <recommendedName>
        <fullName evidence="5">Polyamine aminopropyltransferase</fullName>
    </recommendedName>
    <alternativeName>
        <fullName evidence="5">Putrescine aminopropyltransferase</fullName>
        <shortName evidence="5">PAPT</shortName>
    </alternativeName>
    <alternativeName>
        <fullName evidence="5">Spermidine synthase</fullName>
        <shortName evidence="5">SPDS</shortName>
        <shortName evidence="5">SPDSY</shortName>
        <ecNumber evidence="5">2.5.1.16</ecNumber>
    </alternativeName>
</protein>
<feature type="active site" description="Proton acceptor" evidence="5 6">
    <location>
        <position position="136"/>
    </location>
</feature>
<dbReference type="PROSITE" id="PS51006">
    <property type="entry name" value="PABS_2"/>
    <property type="match status" value="1"/>
</dbReference>
<keyword evidence="11" id="KW-1185">Reference proteome</keyword>
<dbReference type="AlphaFoldDB" id="A0A0F3GQ18"/>
<comment type="caution">
    <text evidence="5">Lacks conserved residue(s) required for the propagation of feature annotation.</text>
</comment>
<proteinExistence type="inferred from homology"/>
<dbReference type="Gene3D" id="2.30.140.10">
    <property type="entry name" value="Spermidine synthase, tetramerisation domain"/>
    <property type="match status" value="1"/>
</dbReference>
<dbReference type="Proteomes" id="UP000033423">
    <property type="component" value="Unassembled WGS sequence"/>
</dbReference>
<comment type="pathway">
    <text evidence="5">Amine and polyamine biosynthesis; spermidine biosynthesis; spermidine from putrescine: step 1/1.</text>
</comment>
<organism evidence="10 11">
    <name type="scientific">Candidatus Magnetobacterium bavaricum</name>
    <dbReference type="NCBI Taxonomy" id="29290"/>
    <lineage>
        <taxon>Bacteria</taxon>
        <taxon>Pseudomonadati</taxon>
        <taxon>Nitrospirota</taxon>
        <taxon>Thermodesulfovibrionia</taxon>
        <taxon>Thermodesulfovibrionales</taxon>
        <taxon>Candidatus Magnetobacteriaceae</taxon>
        <taxon>Candidatus Magnetobacterium</taxon>
    </lineage>
</organism>
<sequence length="259" mass="29852">MEGILYKGKSKYQEIMVIENPFFGRMLLLDNIVQITQRDEFFYHEMLTHVGMYAHPNPKRVVVIGGGDGGIVREVLKHKGVEKVYFVEIDEMVIDVSKKYFPDVAVAVDDPRVEIKTMDGAEFIKGISNIDIVIVDSTDIIGFARTLFTKEFFLAVSNCMGPEGIFITHTESLHLHKDIVIEMQEELRGVFPVVDLYTMAIATYPGNWWAFAVGSKQLTPRQCRRPFDIDTKYYDQEIHTQVFLTPGFYKKLLNRQLQW</sequence>
<feature type="binding site" evidence="5">
    <location>
        <begin position="136"/>
        <end position="139"/>
    </location>
    <ligand>
        <name>spermidine</name>
        <dbReference type="ChEBI" id="CHEBI:57834"/>
    </ligand>
</feature>
<gene>
    <name evidence="5" type="primary">speE</name>
    <name evidence="10" type="ORF">MBAV_003775</name>
</gene>
<dbReference type="NCBIfam" id="NF002010">
    <property type="entry name" value="PRK00811.1"/>
    <property type="match status" value="1"/>
</dbReference>
<dbReference type="EMBL" id="LACI01001642">
    <property type="protein sequence ID" value="KJU84030.1"/>
    <property type="molecule type" value="Genomic_DNA"/>
</dbReference>
<dbReference type="UniPathway" id="UPA00248">
    <property type="reaction ID" value="UER00314"/>
</dbReference>
<dbReference type="SUPFAM" id="SSF53335">
    <property type="entry name" value="S-adenosyl-L-methionine-dependent methyltransferases"/>
    <property type="match status" value="1"/>
</dbReference>
<dbReference type="HAMAP" id="MF_00198">
    <property type="entry name" value="Spermidine_synth"/>
    <property type="match status" value="1"/>
</dbReference>
<feature type="binding site" evidence="5">
    <location>
        <position position="13"/>
    </location>
    <ligand>
        <name>S-methyl-5'-thioadenosine</name>
        <dbReference type="ChEBI" id="CHEBI:17509"/>
    </ligand>
</feature>
<dbReference type="PROSITE" id="PS01330">
    <property type="entry name" value="PABS_1"/>
    <property type="match status" value="1"/>
</dbReference>
<dbReference type="Pfam" id="PF17284">
    <property type="entry name" value="Spermine_synt_N"/>
    <property type="match status" value="1"/>
</dbReference>
<comment type="caution">
    <text evidence="10">The sequence shown here is derived from an EMBL/GenBank/DDBJ whole genome shotgun (WGS) entry which is preliminary data.</text>
</comment>
<dbReference type="Pfam" id="PF01564">
    <property type="entry name" value="Spermine_synth"/>
    <property type="match status" value="1"/>
</dbReference>
<feature type="binding site" evidence="5">
    <location>
        <position position="88"/>
    </location>
    <ligand>
        <name>S-methyl-5'-thioadenosine</name>
        <dbReference type="ChEBI" id="CHEBI:17509"/>
    </ligand>
</feature>
<evidence type="ECO:0000313" key="11">
    <source>
        <dbReference type="Proteomes" id="UP000033423"/>
    </source>
</evidence>
<dbReference type="PANTHER" id="PTHR11558">
    <property type="entry name" value="SPERMIDINE/SPERMINE SYNTHASE"/>
    <property type="match status" value="1"/>
</dbReference>
<feature type="binding site" evidence="5">
    <location>
        <position position="68"/>
    </location>
    <ligand>
        <name>spermidine</name>
        <dbReference type="ChEBI" id="CHEBI:57834"/>
    </ligand>
</feature>
<comment type="function">
    <text evidence="5">Catalyzes the irreversible transfer of a propylamine group from the amino donor S-adenosylmethioninamine (decarboxy-AdoMet) to putrescine (1,4-diaminobutane) to yield spermidine.</text>
</comment>
<dbReference type="GO" id="GO:0008295">
    <property type="term" value="P:spermidine biosynthetic process"/>
    <property type="evidence" value="ECO:0007669"/>
    <property type="project" value="UniProtKB-UniRule"/>
</dbReference>
<comment type="subunit">
    <text evidence="5">Homodimer or homotetramer.</text>
</comment>
<accession>A0A0F3GQ18</accession>
<evidence type="ECO:0000256" key="7">
    <source>
        <dbReference type="RuleBase" id="RU003836"/>
    </source>
</evidence>
<dbReference type="InterPro" id="IPR030373">
    <property type="entry name" value="PABS_CS"/>
</dbReference>
<dbReference type="NCBIfam" id="TIGR00417">
    <property type="entry name" value="speE"/>
    <property type="match status" value="1"/>
</dbReference>
<evidence type="ECO:0000256" key="4">
    <source>
        <dbReference type="ARBA" id="ARBA00023115"/>
    </source>
</evidence>
<dbReference type="InterPro" id="IPR035246">
    <property type="entry name" value="Spermidine_synt_N"/>
</dbReference>
<dbReference type="Gene3D" id="3.40.50.150">
    <property type="entry name" value="Vaccinia Virus protein VP39"/>
    <property type="match status" value="1"/>
</dbReference>
<dbReference type="InterPro" id="IPR001045">
    <property type="entry name" value="Spermi_synthase"/>
</dbReference>
<evidence type="ECO:0000256" key="1">
    <source>
        <dbReference type="ARBA" id="ARBA00007867"/>
    </source>
</evidence>
<reference evidence="10 11" key="1">
    <citation type="submission" date="2015-02" db="EMBL/GenBank/DDBJ databases">
        <title>Single-cell genomics of uncultivated deep-branching MTB reveals a conserved set of magnetosome genes.</title>
        <authorList>
            <person name="Kolinko S."/>
            <person name="Richter M."/>
            <person name="Glockner F.O."/>
            <person name="Brachmann A."/>
            <person name="Schuler D."/>
        </authorList>
    </citation>
    <scope>NUCLEOTIDE SEQUENCE [LARGE SCALE GENOMIC DNA]</scope>
    <source>
        <strain evidence="10">TM-1</strain>
    </source>
</reference>
<evidence type="ECO:0000313" key="10">
    <source>
        <dbReference type="EMBL" id="KJU84030.1"/>
    </source>
</evidence>
<dbReference type="GO" id="GO:0004766">
    <property type="term" value="F:spermidine synthase activity"/>
    <property type="evidence" value="ECO:0007669"/>
    <property type="project" value="UniProtKB-UniRule"/>
</dbReference>
<evidence type="ECO:0000256" key="8">
    <source>
        <dbReference type="RuleBase" id="RU003837"/>
    </source>
</evidence>
<dbReference type="InterPro" id="IPR030374">
    <property type="entry name" value="PABS"/>
</dbReference>
<name>A0A0F3GQ18_9BACT</name>
<comment type="catalytic activity">
    <reaction evidence="5 8">
        <text>S-adenosyl 3-(methylsulfanyl)propylamine + putrescine = S-methyl-5'-thioadenosine + spermidine + H(+)</text>
        <dbReference type="Rhea" id="RHEA:12721"/>
        <dbReference type="ChEBI" id="CHEBI:15378"/>
        <dbReference type="ChEBI" id="CHEBI:17509"/>
        <dbReference type="ChEBI" id="CHEBI:57443"/>
        <dbReference type="ChEBI" id="CHEBI:57834"/>
        <dbReference type="ChEBI" id="CHEBI:326268"/>
        <dbReference type="EC" id="2.5.1.16"/>
    </reaction>
</comment>
<dbReference type="InterPro" id="IPR029063">
    <property type="entry name" value="SAM-dependent_MTases_sf"/>
</dbReference>
<evidence type="ECO:0000256" key="3">
    <source>
        <dbReference type="ARBA" id="ARBA00023066"/>
    </source>
</evidence>
<evidence type="ECO:0000259" key="9">
    <source>
        <dbReference type="PROSITE" id="PS51006"/>
    </source>
</evidence>
<keyword evidence="2 5" id="KW-0808">Transferase</keyword>
<dbReference type="GO" id="GO:0005829">
    <property type="term" value="C:cytosol"/>
    <property type="evidence" value="ECO:0007669"/>
    <property type="project" value="TreeGrafter"/>
</dbReference>
<evidence type="ECO:0000256" key="2">
    <source>
        <dbReference type="ARBA" id="ARBA00022679"/>
    </source>
</evidence>
<feature type="domain" description="PABS" evidence="9">
    <location>
        <begin position="1"/>
        <end position="216"/>
    </location>
</feature>
<evidence type="ECO:0000256" key="6">
    <source>
        <dbReference type="PROSITE-ProRule" id="PRU00354"/>
    </source>
</evidence>
<evidence type="ECO:0000256" key="5">
    <source>
        <dbReference type="HAMAP-Rule" id="MF_00198"/>
    </source>
</evidence>
<feature type="binding site" evidence="5">
    <location>
        <position position="44"/>
    </location>
    <ligand>
        <name>spermidine</name>
        <dbReference type="ChEBI" id="CHEBI:57834"/>
    </ligand>
</feature>
<dbReference type="EC" id="2.5.1.16" evidence="5"/>
<dbReference type="NCBIfam" id="NF037959">
    <property type="entry name" value="MFS_SpdSyn"/>
    <property type="match status" value="1"/>
</dbReference>
<feature type="binding site" evidence="5">
    <location>
        <begin position="119"/>
        <end position="120"/>
    </location>
    <ligand>
        <name>S-methyl-5'-thioadenosine</name>
        <dbReference type="ChEBI" id="CHEBI:17509"/>
    </ligand>
</feature>
<dbReference type="PANTHER" id="PTHR11558:SF11">
    <property type="entry name" value="SPERMIDINE SYNTHASE"/>
    <property type="match status" value="1"/>
</dbReference>
<dbReference type="InterPro" id="IPR037163">
    <property type="entry name" value="Spermidine_synt_N_sf"/>
</dbReference>
<keyword evidence="3 5" id="KW-0745">Spermidine biosynthesis</keyword>
<keyword evidence="4 5" id="KW-0620">Polyamine biosynthesis</keyword>
<dbReference type="PATRIC" id="fig|29290.4.peg.5006"/>
<comment type="similarity">
    <text evidence="1 5 7">Belongs to the spermidine/spermine synthase family.</text>
</comment>